<dbReference type="InterPro" id="IPR027806">
    <property type="entry name" value="HARBI1_dom"/>
</dbReference>
<comment type="caution">
    <text evidence="5">The sequence shown here is derived from an EMBL/GenBank/DDBJ whole genome shotgun (WGS) entry which is preliminary data.</text>
</comment>
<comment type="cofactor">
    <cofactor evidence="1">
        <name>a divalent metal cation</name>
        <dbReference type="ChEBI" id="CHEBI:60240"/>
    </cofactor>
</comment>
<reference evidence="5" key="1">
    <citation type="submission" date="2021-02" db="EMBL/GenBank/DDBJ databases">
        <authorList>
            <person name="Nowell W R."/>
        </authorList>
    </citation>
    <scope>NUCLEOTIDE SEQUENCE</scope>
</reference>
<evidence type="ECO:0000313" key="5">
    <source>
        <dbReference type="EMBL" id="CAF4060259.1"/>
    </source>
</evidence>
<accession>A0A8S2PLK8</accession>
<evidence type="ECO:0000313" key="6">
    <source>
        <dbReference type="Proteomes" id="UP000676336"/>
    </source>
</evidence>
<protein>
    <recommendedName>
        <fullName evidence="4">DDE Tnp4 domain-containing protein</fullName>
    </recommendedName>
</protein>
<dbReference type="Pfam" id="PF13359">
    <property type="entry name" value="DDE_Tnp_4"/>
    <property type="match status" value="1"/>
</dbReference>
<evidence type="ECO:0000256" key="1">
    <source>
        <dbReference type="ARBA" id="ARBA00001968"/>
    </source>
</evidence>
<dbReference type="PANTHER" id="PTHR23080">
    <property type="entry name" value="THAP DOMAIN PROTEIN"/>
    <property type="match status" value="1"/>
</dbReference>
<name>A0A8S2PLK8_9BILA</name>
<organism evidence="5 6">
    <name type="scientific">Rotaria magnacalcarata</name>
    <dbReference type="NCBI Taxonomy" id="392030"/>
    <lineage>
        <taxon>Eukaryota</taxon>
        <taxon>Metazoa</taxon>
        <taxon>Spiralia</taxon>
        <taxon>Gnathifera</taxon>
        <taxon>Rotifera</taxon>
        <taxon>Eurotatoria</taxon>
        <taxon>Bdelloidea</taxon>
        <taxon>Philodinida</taxon>
        <taxon>Philodinidae</taxon>
        <taxon>Rotaria</taxon>
    </lineage>
</organism>
<proteinExistence type="predicted"/>
<keyword evidence="2" id="KW-0479">Metal-binding</keyword>
<dbReference type="AlphaFoldDB" id="A0A8S2PLK8"/>
<dbReference type="Proteomes" id="UP000676336">
    <property type="component" value="Unassembled WGS sequence"/>
</dbReference>
<evidence type="ECO:0000256" key="2">
    <source>
        <dbReference type="ARBA" id="ARBA00022723"/>
    </source>
</evidence>
<dbReference type="GO" id="GO:0046872">
    <property type="term" value="F:metal ion binding"/>
    <property type="evidence" value="ECO:0007669"/>
    <property type="project" value="UniProtKB-KW"/>
</dbReference>
<gene>
    <name evidence="5" type="ORF">SMN809_LOCUS15148</name>
</gene>
<feature type="compositionally biased region" description="Polar residues" evidence="3">
    <location>
        <begin position="502"/>
        <end position="512"/>
    </location>
</feature>
<evidence type="ECO:0000259" key="4">
    <source>
        <dbReference type="Pfam" id="PF13359"/>
    </source>
</evidence>
<feature type="region of interest" description="Disordered" evidence="3">
    <location>
        <begin position="502"/>
        <end position="523"/>
    </location>
</feature>
<sequence length="523" mass="59567">MEVDEQVDMALERIDTEVQTTPDIESVELLVDRTSKSEQGCIVCGVGKGVKRYRLTDVQRDNFNHLLKYLSTMRNSSARSIRIALAIYLTKLRQGISNSVLATIFRLGDKRLVSHILQQVRQHLKSNFVSQHLGFIDITREEVLTHHQTTIANKLLTSQSDQVCVAIDGTYMYIQKSSNNTFQRRTYSMHKHHNLLKPMIITTTDGYILSVLGPYFADYKNNDASIIKYCLMNNEQDMLSWFKDDDIMIVDRGFGDSITSMKTLGFIPAMPEFLNGKKQLSTEEANKTRCVTKTRWVIESATLNIDDGENIAIKMLEQLTKENVLDKRLNELEKQKALKWKKHGGIFCLFPSLTSNDIENITFGSYQIHRAKSYIQEHLKTSYYNPDELTFEVESPEDFDGLVRARFQSAHSNSKSYISTIQFDTNNTNEPIQGWCCTCTVGLRVVGCCSHICALLWHLGVNRGIITNATNPLLVSNFMNLIEDSMAFSDIDNDSDDDNNIKYSLTDNFTGTSDDEQTHSETE</sequence>
<dbReference type="EMBL" id="CAJOBI010006434">
    <property type="protein sequence ID" value="CAF4060259.1"/>
    <property type="molecule type" value="Genomic_DNA"/>
</dbReference>
<evidence type="ECO:0000256" key="3">
    <source>
        <dbReference type="SAM" id="MobiDB-lite"/>
    </source>
</evidence>
<feature type="domain" description="DDE Tnp4" evidence="4">
    <location>
        <begin position="167"/>
        <end position="301"/>
    </location>
</feature>